<evidence type="ECO:0000256" key="2">
    <source>
        <dbReference type="ARBA" id="ARBA00005581"/>
    </source>
</evidence>
<keyword evidence="8" id="KW-1185">Reference proteome</keyword>
<gene>
    <name evidence="7" type="ORF">LLUT_LOCUS12066</name>
</gene>
<evidence type="ECO:0000256" key="4">
    <source>
        <dbReference type="ARBA" id="ARBA00022525"/>
    </source>
</evidence>
<dbReference type="AlphaFoldDB" id="A0AAV1WQD7"/>
<proteinExistence type="inferred from homology"/>
<reference evidence="7 8" key="1">
    <citation type="submission" date="2024-03" db="EMBL/GenBank/DDBJ databases">
        <authorList>
            <person name="Martinez-Hernandez J."/>
        </authorList>
    </citation>
    <scope>NUCLEOTIDE SEQUENCE [LARGE SCALE GENOMIC DNA]</scope>
</reference>
<evidence type="ECO:0000256" key="5">
    <source>
        <dbReference type="ARBA" id="ARBA00022729"/>
    </source>
</evidence>
<evidence type="ECO:0000313" key="7">
    <source>
        <dbReference type="EMBL" id="CAL0311006.1"/>
    </source>
</evidence>
<evidence type="ECO:0000256" key="1">
    <source>
        <dbReference type="ARBA" id="ARBA00004613"/>
    </source>
</evidence>
<evidence type="ECO:0000256" key="6">
    <source>
        <dbReference type="RuleBase" id="RU367044"/>
    </source>
</evidence>
<dbReference type="GO" id="GO:0005576">
    <property type="term" value="C:extracellular region"/>
    <property type="evidence" value="ECO:0007669"/>
    <property type="project" value="UniProtKB-SubCell"/>
</dbReference>
<dbReference type="EMBL" id="CAXHTB010000008">
    <property type="protein sequence ID" value="CAL0311006.1"/>
    <property type="molecule type" value="Genomic_DNA"/>
</dbReference>
<feature type="signal peptide" evidence="6">
    <location>
        <begin position="1"/>
        <end position="26"/>
    </location>
</feature>
<protein>
    <recommendedName>
        <fullName evidence="6">S-protein homolog</fullName>
    </recommendedName>
</protein>
<dbReference type="PANTHER" id="PTHR31232">
    <property type="match status" value="1"/>
</dbReference>
<accession>A0AAV1WQD7</accession>
<comment type="subcellular location">
    <subcellularLocation>
        <location evidence="1 6">Secreted</location>
    </subcellularLocation>
</comment>
<keyword evidence="3 6" id="KW-0713">Self-incompatibility</keyword>
<dbReference type="GO" id="GO:0060320">
    <property type="term" value="P:rejection of self pollen"/>
    <property type="evidence" value="ECO:0007669"/>
    <property type="project" value="UniProtKB-KW"/>
</dbReference>
<evidence type="ECO:0000256" key="3">
    <source>
        <dbReference type="ARBA" id="ARBA00022471"/>
    </source>
</evidence>
<dbReference type="Proteomes" id="UP001497480">
    <property type="component" value="Unassembled WGS sequence"/>
</dbReference>
<name>A0AAV1WQD7_LUPLU</name>
<dbReference type="InterPro" id="IPR010264">
    <property type="entry name" value="Self-incomp_S1"/>
</dbReference>
<evidence type="ECO:0000313" key="8">
    <source>
        <dbReference type="Proteomes" id="UP001497480"/>
    </source>
</evidence>
<keyword evidence="5 6" id="KW-0732">Signal</keyword>
<keyword evidence="4 6" id="KW-0964">Secreted</keyword>
<feature type="chain" id="PRO_5043091739" description="S-protein homolog" evidence="6">
    <location>
        <begin position="27"/>
        <end position="138"/>
    </location>
</feature>
<comment type="caution">
    <text evidence="7">The sequence shown here is derived from an EMBL/GenBank/DDBJ whole genome shotgun (WGS) entry which is preliminary data.</text>
</comment>
<organism evidence="7 8">
    <name type="scientific">Lupinus luteus</name>
    <name type="common">European yellow lupine</name>
    <dbReference type="NCBI Taxonomy" id="3873"/>
    <lineage>
        <taxon>Eukaryota</taxon>
        <taxon>Viridiplantae</taxon>
        <taxon>Streptophyta</taxon>
        <taxon>Embryophyta</taxon>
        <taxon>Tracheophyta</taxon>
        <taxon>Spermatophyta</taxon>
        <taxon>Magnoliopsida</taxon>
        <taxon>eudicotyledons</taxon>
        <taxon>Gunneridae</taxon>
        <taxon>Pentapetalae</taxon>
        <taxon>rosids</taxon>
        <taxon>fabids</taxon>
        <taxon>Fabales</taxon>
        <taxon>Fabaceae</taxon>
        <taxon>Papilionoideae</taxon>
        <taxon>50 kb inversion clade</taxon>
        <taxon>genistoids sensu lato</taxon>
        <taxon>core genistoids</taxon>
        <taxon>Genisteae</taxon>
        <taxon>Lupinus</taxon>
    </lineage>
</organism>
<dbReference type="Pfam" id="PF05938">
    <property type="entry name" value="Self-incomp_S1"/>
    <property type="match status" value="1"/>
</dbReference>
<sequence>MMVGSRTHTLLFSLLLLASLVAESEGRVDLKYRHVYIRNGLGNGIVLRVSCKSDTVGLGTVTLKDNEEFKFQFQTFIFTHTLYHCSFTWGGIERKFVIYDFRRDEKYCHDCYWSIKQDRPCRFNNETQNYDICPFDYK</sequence>
<dbReference type="PANTHER" id="PTHR31232:SF43">
    <property type="entry name" value="S-PROTEIN HOMOLOG 29-RELATED"/>
    <property type="match status" value="1"/>
</dbReference>
<comment type="similarity">
    <text evidence="2 6">Belongs to the plant self-incompatibility (S1) protein family.</text>
</comment>